<accession>A0A381PN67</accession>
<comment type="cofactor">
    <cofactor evidence="1">
        <name>Fe(2+)</name>
        <dbReference type="ChEBI" id="CHEBI:29033"/>
    </cofactor>
</comment>
<feature type="region of interest" description="Disordered" evidence="6">
    <location>
        <begin position="1"/>
        <end position="23"/>
    </location>
</feature>
<evidence type="ECO:0000256" key="3">
    <source>
        <dbReference type="ARBA" id="ARBA00022723"/>
    </source>
</evidence>
<dbReference type="Pfam" id="PF03055">
    <property type="entry name" value="RPE65"/>
    <property type="match status" value="1"/>
</dbReference>
<keyword evidence="3" id="KW-0479">Metal-binding</keyword>
<evidence type="ECO:0000256" key="6">
    <source>
        <dbReference type="SAM" id="MobiDB-lite"/>
    </source>
</evidence>
<evidence type="ECO:0000313" key="7">
    <source>
        <dbReference type="EMBL" id="SUZ68471.1"/>
    </source>
</evidence>
<dbReference type="EMBL" id="UINC01001039">
    <property type="protein sequence ID" value="SUZ68471.1"/>
    <property type="molecule type" value="Genomic_DNA"/>
</dbReference>
<dbReference type="PANTHER" id="PTHR10543:SF89">
    <property type="entry name" value="CAROTENOID 9,10(9',10')-CLEAVAGE DIOXYGENASE 1"/>
    <property type="match status" value="1"/>
</dbReference>
<name>A0A381PN67_9ZZZZ</name>
<comment type="similarity">
    <text evidence="2">Belongs to the carotenoid oxygenase family.</text>
</comment>
<keyword evidence="4" id="KW-0560">Oxidoreductase</keyword>
<dbReference type="AlphaFoldDB" id="A0A381PN67"/>
<dbReference type="InterPro" id="IPR004294">
    <property type="entry name" value="Carotenoid_Oase"/>
</dbReference>
<organism evidence="7">
    <name type="scientific">marine metagenome</name>
    <dbReference type="NCBI Taxonomy" id="408172"/>
    <lineage>
        <taxon>unclassified sequences</taxon>
        <taxon>metagenomes</taxon>
        <taxon>ecological metagenomes</taxon>
    </lineage>
</organism>
<dbReference type="GO" id="GO:0010436">
    <property type="term" value="F:carotenoid dioxygenase activity"/>
    <property type="evidence" value="ECO:0007669"/>
    <property type="project" value="TreeGrafter"/>
</dbReference>
<protein>
    <recommendedName>
        <fullName evidence="8">Dioxygenase</fullName>
    </recommendedName>
</protein>
<evidence type="ECO:0000256" key="2">
    <source>
        <dbReference type="ARBA" id="ARBA00006787"/>
    </source>
</evidence>
<dbReference type="GO" id="GO:0046872">
    <property type="term" value="F:metal ion binding"/>
    <property type="evidence" value="ECO:0007669"/>
    <property type="project" value="UniProtKB-KW"/>
</dbReference>
<evidence type="ECO:0000256" key="5">
    <source>
        <dbReference type="ARBA" id="ARBA00023004"/>
    </source>
</evidence>
<dbReference type="PANTHER" id="PTHR10543">
    <property type="entry name" value="BETA-CAROTENE DIOXYGENASE"/>
    <property type="match status" value="1"/>
</dbReference>
<evidence type="ECO:0008006" key="8">
    <source>
        <dbReference type="Google" id="ProtNLM"/>
    </source>
</evidence>
<gene>
    <name evidence="7" type="ORF">METZ01_LOCUS21325</name>
</gene>
<evidence type="ECO:0000256" key="1">
    <source>
        <dbReference type="ARBA" id="ARBA00001954"/>
    </source>
</evidence>
<reference evidence="7" key="1">
    <citation type="submission" date="2018-05" db="EMBL/GenBank/DDBJ databases">
        <authorList>
            <person name="Lanie J.A."/>
            <person name="Ng W.-L."/>
            <person name="Kazmierczak K.M."/>
            <person name="Andrzejewski T.M."/>
            <person name="Davidsen T.M."/>
            <person name="Wayne K.J."/>
            <person name="Tettelin H."/>
            <person name="Glass J.I."/>
            <person name="Rusch D."/>
            <person name="Podicherti R."/>
            <person name="Tsui H.-C.T."/>
            <person name="Winkler M.E."/>
        </authorList>
    </citation>
    <scope>NUCLEOTIDE SEQUENCE</scope>
</reference>
<sequence>MTVTLRETFEPGLPPHDDHPYRSGIWQPQHQEYDAWDMDVVGEIPPDLNGVYLRNTENPLFEPIKRYHPFDGDSMMHAMSFENGEARYANRFVRTDAFLAEQQAKRSLWAGISEHPSNAIADHGWGARTLMKDNASTDVIVHGGVALASFYQCGELYRLDPRTLENLGKTTWNGFFPDEGISAHPKLDEHTGELLFFSYFTEAPYMRYGVVSRTGELTDHVDIPLPGPRLPHDMAFTENWSILNDLPLFWNPDALADGYYSNVFDRDLPSRFALVPRHGSTEDILWFEADPTFVLHWTNAYEDGDWVILDGFFQHNPTARGVERQAGPLKGFETLDMNVLQARAHRWKFNVRTGECLEESMSDTCAEFPMINGRHAGRRHQYSYNARCSPGLFAFDGLIKHDLDTGTEELYEFEPGVFVSETVMAPRDGSIAEDDGYLVTFSSDLDNDFSEALVFDASDLMQGPVCQIRLPERISSGTHSTWAPSTDI</sequence>
<keyword evidence="5" id="KW-0408">Iron</keyword>
<evidence type="ECO:0000256" key="4">
    <source>
        <dbReference type="ARBA" id="ARBA00023002"/>
    </source>
</evidence>
<proteinExistence type="inferred from homology"/>
<dbReference type="GO" id="GO:0016121">
    <property type="term" value="P:carotene catabolic process"/>
    <property type="evidence" value="ECO:0007669"/>
    <property type="project" value="TreeGrafter"/>
</dbReference>